<evidence type="ECO:0000313" key="3">
    <source>
        <dbReference type="Proteomes" id="UP000006859"/>
    </source>
</evidence>
<evidence type="ECO:0000256" key="1">
    <source>
        <dbReference type="SAM" id="Phobius"/>
    </source>
</evidence>
<evidence type="ECO:0000313" key="2">
    <source>
        <dbReference type="EMBL" id="ADM97490.1"/>
    </source>
</evidence>
<dbReference type="Proteomes" id="UP000006859">
    <property type="component" value="Chromosome"/>
</dbReference>
<gene>
    <name evidence="2" type="ordered locus">Dda3937_02495</name>
</gene>
<sequence length="39" mass="4754">MESVRFFIMFYHFLVMFGWTNALLLAVLYLTQILCRSFM</sequence>
<proteinExistence type="predicted"/>
<keyword evidence="1" id="KW-0812">Transmembrane</keyword>
<dbReference type="AlphaFoldDB" id="E0SE40"/>
<accession>E0SE40</accession>
<name>E0SE40_DICD3</name>
<dbReference type="KEGG" id="ddd:Dda3937_02495"/>
<protein>
    <submittedName>
        <fullName evidence="2">Uncharacterized protein</fullName>
    </submittedName>
</protein>
<dbReference type="EMBL" id="CP002038">
    <property type="protein sequence ID" value="ADM97490.1"/>
    <property type="molecule type" value="Genomic_DNA"/>
</dbReference>
<dbReference type="STRING" id="198628.Dda3937_02495"/>
<reference evidence="2 3" key="1">
    <citation type="journal article" date="2011" name="J. Bacteriol.">
        <title>Genome sequence of the plant-pathogenic bacterium Dickeya dadantii 3937.</title>
        <authorList>
            <person name="Glasner J.D."/>
            <person name="Yang C.H."/>
            <person name="Reverchon S."/>
            <person name="Hugouvieux-Cotte-Pattat N."/>
            <person name="Condemine G."/>
            <person name="Bohin J.P."/>
            <person name="Van Gijsegem F."/>
            <person name="Yang S."/>
            <person name="Franza T."/>
            <person name="Expert D."/>
            <person name="Plunkett G. III"/>
            <person name="San Francisco M.J."/>
            <person name="Charkowski A.O."/>
            <person name="Py B."/>
            <person name="Bell K."/>
            <person name="Rauscher L."/>
            <person name="Rodriguez-Palenzuela P."/>
            <person name="Toussaint A."/>
            <person name="Holeva M.C."/>
            <person name="He S.Y."/>
            <person name="Douet V."/>
            <person name="Boccara M."/>
            <person name="Blanco C."/>
            <person name="Toth I."/>
            <person name="Anderson B.D."/>
            <person name="Biehl B.S."/>
            <person name="Mau B."/>
            <person name="Flynn S.M."/>
            <person name="Barras F."/>
            <person name="Lindeberg M."/>
            <person name="Birch P.R."/>
            <person name="Tsuyumu S."/>
            <person name="Shi X."/>
            <person name="Hibbing M."/>
            <person name="Yap M.N."/>
            <person name="Carpentier M."/>
            <person name="Dassa E."/>
            <person name="Umehara M."/>
            <person name="Kim J.F."/>
            <person name="Rusch M."/>
            <person name="Soni P."/>
            <person name="Mayhew G.F."/>
            <person name="Fouts D.E."/>
            <person name="Gill S.R."/>
            <person name="Blattner F.R."/>
            <person name="Keen N.T."/>
            <person name="Perna N.T."/>
        </authorList>
    </citation>
    <scope>NUCLEOTIDE SEQUENCE [LARGE SCALE GENOMIC DNA]</scope>
    <source>
        <strain evidence="2 3">3937</strain>
    </source>
</reference>
<organism evidence="2 3">
    <name type="scientific">Dickeya dadantii (strain 3937)</name>
    <name type="common">Erwinia chrysanthemi (strain 3937)</name>
    <dbReference type="NCBI Taxonomy" id="198628"/>
    <lineage>
        <taxon>Bacteria</taxon>
        <taxon>Pseudomonadati</taxon>
        <taxon>Pseudomonadota</taxon>
        <taxon>Gammaproteobacteria</taxon>
        <taxon>Enterobacterales</taxon>
        <taxon>Pectobacteriaceae</taxon>
        <taxon>Dickeya</taxon>
    </lineage>
</organism>
<keyword evidence="3" id="KW-1185">Reference proteome</keyword>
<keyword evidence="1" id="KW-1133">Transmembrane helix</keyword>
<keyword evidence="1" id="KW-0472">Membrane</keyword>
<dbReference type="HOGENOM" id="CLU_3308634_0_0_6"/>
<feature type="transmembrane region" description="Helical" evidence="1">
    <location>
        <begin position="6"/>
        <end position="30"/>
    </location>
</feature>